<dbReference type="PANTHER" id="PTHR43806:SF11">
    <property type="entry name" value="CEREVISIN-RELATED"/>
    <property type="match status" value="1"/>
</dbReference>
<dbReference type="SUPFAM" id="SSF52743">
    <property type="entry name" value="Subtilisin-like"/>
    <property type="match status" value="1"/>
</dbReference>
<gene>
    <name evidence="10" type="ORF">GCM10023185_09590</name>
</gene>
<dbReference type="Proteomes" id="UP001501153">
    <property type="component" value="Unassembled WGS sequence"/>
</dbReference>
<dbReference type="InterPro" id="IPR000209">
    <property type="entry name" value="Peptidase_S8/S53_dom"/>
</dbReference>
<evidence type="ECO:0000256" key="1">
    <source>
        <dbReference type="ARBA" id="ARBA00011073"/>
    </source>
</evidence>
<dbReference type="Pfam" id="PF05922">
    <property type="entry name" value="Inhibitor_I9"/>
    <property type="match status" value="1"/>
</dbReference>
<evidence type="ECO:0000259" key="8">
    <source>
        <dbReference type="Pfam" id="PF00082"/>
    </source>
</evidence>
<sequence>MQKSNLNSRFASWMVTGSLLAASTTFMACSREEVAPSSSAPMSTSANDDSRVNDVLPGQYIVVLKSEAVATTATDTYTEKVNKVKAAAQGLLRGRGLRAETVGHAYGHVIKGFSASMSAAEAAALALDSRVAYVEADRIISLGKPIKNGGSTPPPPSTQTIPYGITRVGYGDGTGKTAWVIDSGIDLTHPDLNVDANRSRSFLTSGANYTSPADGNGHGTHVAGTIAAKNNTVGVVGVAANATVVAVRVLDASGSGTSSGVIAGIDYVGANGRAGDVANMSLGGGASQALDDAVLRASQTGILFALAAGNSAINAAQSSPARVNGANIYTISAMDSNDTWASFSNFGNPPVDYCMPGVNINSTWLSGTYNTISGTSMATPHMAGVLLLRGRSFTTSGAVRNDPDGVADPIAHL</sequence>
<dbReference type="PROSITE" id="PS00138">
    <property type="entry name" value="SUBTILASE_SER"/>
    <property type="match status" value="1"/>
</dbReference>
<evidence type="ECO:0008006" key="12">
    <source>
        <dbReference type="Google" id="ProtNLM"/>
    </source>
</evidence>
<dbReference type="Gene3D" id="3.30.70.80">
    <property type="entry name" value="Peptidase S8 propeptide/proteinase inhibitor I9"/>
    <property type="match status" value="1"/>
</dbReference>
<feature type="domain" description="Peptidase S8/S53" evidence="8">
    <location>
        <begin position="180"/>
        <end position="387"/>
    </location>
</feature>
<name>A0ABP8I4X7_9BACT</name>
<dbReference type="EMBL" id="BAABGZ010000013">
    <property type="protein sequence ID" value="GAA4351146.1"/>
    <property type="molecule type" value="Genomic_DNA"/>
</dbReference>
<evidence type="ECO:0000256" key="7">
    <source>
        <dbReference type="SAM" id="SignalP"/>
    </source>
</evidence>
<feature type="chain" id="PRO_5047124623" description="S8 family peptidase" evidence="7">
    <location>
        <begin position="22"/>
        <end position="413"/>
    </location>
</feature>
<dbReference type="RefSeq" id="WP_345234349.1">
    <property type="nucleotide sequence ID" value="NZ_BAABGZ010000013.1"/>
</dbReference>
<feature type="signal peptide" evidence="7">
    <location>
        <begin position="1"/>
        <end position="21"/>
    </location>
</feature>
<evidence type="ECO:0000313" key="10">
    <source>
        <dbReference type="EMBL" id="GAA4351146.1"/>
    </source>
</evidence>
<dbReference type="Pfam" id="PF00082">
    <property type="entry name" value="Peptidase_S8"/>
    <property type="match status" value="1"/>
</dbReference>
<dbReference type="PROSITE" id="PS00136">
    <property type="entry name" value="SUBTILASE_ASP"/>
    <property type="match status" value="1"/>
</dbReference>
<dbReference type="InterPro" id="IPR015500">
    <property type="entry name" value="Peptidase_S8_subtilisin-rel"/>
</dbReference>
<dbReference type="PROSITE" id="PS00137">
    <property type="entry name" value="SUBTILASE_HIS"/>
    <property type="match status" value="1"/>
</dbReference>
<dbReference type="InterPro" id="IPR037045">
    <property type="entry name" value="S8pro/Inhibitor_I9_sf"/>
</dbReference>
<keyword evidence="3 5" id="KW-0378">Hydrolase</keyword>
<dbReference type="PROSITE" id="PS51257">
    <property type="entry name" value="PROKAR_LIPOPROTEIN"/>
    <property type="match status" value="1"/>
</dbReference>
<evidence type="ECO:0000256" key="4">
    <source>
        <dbReference type="ARBA" id="ARBA00022825"/>
    </source>
</evidence>
<feature type="active site" description="Charge relay system" evidence="5">
    <location>
        <position position="182"/>
    </location>
</feature>
<keyword evidence="2 5" id="KW-0645">Protease</keyword>
<evidence type="ECO:0000256" key="2">
    <source>
        <dbReference type="ARBA" id="ARBA00022670"/>
    </source>
</evidence>
<dbReference type="InterPro" id="IPR010259">
    <property type="entry name" value="S8pro/Inhibitor_I9"/>
</dbReference>
<keyword evidence="7" id="KW-0732">Signal</keyword>
<evidence type="ECO:0000256" key="6">
    <source>
        <dbReference type="RuleBase" id="RU003355"/>
    </source>
</evidence>
<dbReference type="SUPFAM" id="SSF54897">
    <property type="entry name" value="Protease propeptides/inhibitors"/>
    <property type="match status" value="1"/>
</dbReference>
<evidence type="ECO:0000256" key="3">
    <source>
        <dbReference type="ARBA" id="ARBA00022801"/>
    </source>
</evidence>
<feature type="active site" description="Charge relay system" evidence="5">
    <location>
        <position position="376"/>
    </location>
</feature>
<evidence type="ECO:0000313" key="11">
    <source>
        <dbReference type="Proteomes" id="UP001501153"/>
    </source>
</evidence>
<dbReference type="InterPro" id="IPR022398">
    <property type="entry name" value="Peptidase_S8_His-AS"/>
</dbReference>
<dbReference type="InterPro" id="IPR050131">
    <property type="entry name" value="Peptidase_S8_subtilisin-like"/>
</dbReference>
<comment type="similarity">
    <text evidence="1 5 6">Belongs to the peptidase S8 family.</text>
</comment>
<evidence type="ECO:0000256" key="5">
    <source>
        <dbReference type="PROSITE-ProRule" id="PRU01240"/>
    </source>
</evidence>
<dbReference type="PANTHER" id="PTHR43806">
    <property type="entry name" value="PEPTIDASE S8"/>
    <property type="match status" value="1"/>
</dbReference>
<feature type="domain" description="Inhibitor I9" evidence="9">
    <location>
        <begin position="59"/>
        <end position="142"/>
    </location>
</feature>
<dbReference type="PROSITE" id="PS51892">
    <property type="entry name" value="SUBTILASE"/>
    <property type="match status" value="1"/>
</dbReference>
<comment type="caution">
    <text evidence="10">The sequence shown here is derived from an EMBL/GenBank/DDBJ whole genome shotgun (WGS) entry which is preliminary data.</text>
</comment>
<dbReference type="InterPro" id="IPR023827">
    <property type="entry name" value="Peptidase_S8_Asp-AS"/>
</dbReference>
<proteinExistence type="inferred from homology"/>
<dbReference type="PRINTS" id="PR00723">
    <property type="entry name" value="SUBTILISIN"/>
</dbReference>
<keyword evidence="4 5" id="KW-0720">Serine protease</keyword>
<dbReference type="InterPro" id="IPR036852">
    <property type="entry name" value="Peptidase_S8/S53_dom_sf"/>
</dbReference>
<protein>
    <recommendedName>
        <fullName evidence="12">S8 family peptidase</fullName>
    </recommendedName>
</protein>
<dbReference type="Gene3D" id="3.40.50.200">
    <property type="entry name" value="Peptidase S8/S53 domain"/>
    <property type="match status" value="1"/>
</dbReference>
<organism evidence="10 11">
    <name type="scientific">Hymenobacter saemangeumensis</name>
    <dbReference type="NCBI Taxonomy" id="1084522"/>
    <lineage>
        <taxon>Bacteria</taxon>
        <taxon>Pseudomonadati</taxon>
        <taxon>Bacteroidota</taxon>
        <taxon>Cytophagia</taxon>
        <taxon>Cytophagales</taxon>
        <taxon>Hymenobacteraceae</taxon>
        <taxon>Hymenobacter</taxon>
    </lineage>
</organism>
<accession>A0ABP8I4X7</accession>
<dbReference type="InterPro" id="IPR023828">
    <property type="entry name" value="Peptidase_S8_Ser-AS"/>
</dbReference>
<keyword evidence="11" id="KW-1185">Reference proteome</keyword>
<feature type="active site" description="Charge relay system" evidence="5">
    <location>
        <position position="218"/>
    </location>
</feature>
<evidence type="ECO:0000259" key="9">
    <source>
        <dbReference type="Pfam" id="PF05922"/>
    </source>
</evidence>
<reference evidence="11" key="1">
    <citation type="journal article" date="2019" name="Int. J. Syst. Evol. Microbiol.">
        <title>The Global Catalogue of Microorganisms (GCM) 10K type strain sequencing project: providing services to taxonomists for standard genome sequencing and annotation.</title>
        <authorList>
            <consortium name="The Broad Institute Genomics Platform"/>
            <consortium name="The Broad Institute Genome Sequencing Center for Infectious Disease"/>
            <person name="Wu L."/>
            <person name="Ma J."/>
        </authorList>
    </citation>
    <scope>NUCLEOTIDE SEQUENCE [LARGE SCALE GENOMIC DNA]</scope>
    <source>
        <strain evidence="11">JCM 17923</strain>
    </source>
</reference>